<name>A0A0A9B618_ARUDO</name>
<sequence length="19" mass="2393">MLTVNRLYHWPSRTCHHQL</sequence>
<dbReference type="AlphaFoldDB" id="A0A0A9B618"/>
<reference evidence="1" key="2">
    <citation type="journal article" date="2015" name="Data Brief">
        <title>Shoot transcriptome of the giant reed, Arundo donax.</title>
        <authorList>
            <person name="Barrero R.A."/>
            <person name="Guerrero F.D."/>
            <person name="Moolhuijzen P."/>
            <person name="Goolsby J.A."/>
            <person name="Tidwell J."/>
            <person name="Bellgard S.E."/>
            <person name="Bellgard M.I."/>
        </authorList>
    </citation>
    <scope>NUCLEOTIDE SEQUENCE</scope>
    <source>
        <tissue evidence="1">Shoot tissue taken approximately 20 cm above the soil surface</tissue>
    </source>
</reference>
<evidence type="ECO:0000313" key="1">
    <source>
        <dbReference type="EMBL" id="JAD54762.1"/>
    </source>
</evidence>
<dbReference type="EMBL" id="GBRH01243133">
    <property type="protein sequence ID" value="JAD54762.1"/>
    <property type="molecule type" value="Transcribed_RNA"/>
</dbReference>
<reference evidence="1" key="1">
    <citation type="submission" date="2014-09" db="EMBL/GenBank/DDBJ databases">
        <authorList>
            <person name="Magalhaes I.L.F."/>
            <person name="Oliveira U."/>
            <person name="Santos F.R."/>
            <person name="Vidigal T.H.D.A."/>
            <person name="Brescovit A.D."/>
            <person name="Santos A.J."/>
        </authorList>
    </citation>
    <scope>NUCLEOTIDE SEQUENCE</scope>
    <source>
        <tissue evidence="1">Shoot tissue taken approximately 20 cm above the soil surface</tissue>
    </source>
</reference>
<proteinExistence type="predicted"/>
<accession>A0A0A9B618</accession>
<organism evidence="1">
    <name type="scientific">Arundo donax</name>
    <name type="common">Giant reed</name>
    <name type="synonym">Donax arundinaceus</name>
    <dbReference type="NCBI Taxonomy" id="35708"/>
    <lineage>
        <taxon>Eukaryota</taxon>
        <taxon>Viridiplantae</taxon>
        <taxon>Streptophyta</taxon>
        <taxon>Embryophyta</taxon>
        <taxon>Tracheophyta</taxon>
        <taxon>Spermatophyta</taxon>
        <taxon>Magnoliopsida</taxon>
        <taxon>Liliopsida</taxon>
        <taxon>Poales</taxon>
        <taxon>Poaceae</taxon>
        <taxon>PACMAD clade</taxon>
        <taxon>Arundinoideae</taxon>
        <taxon>Arundineae</taxon>
        <taxon>Arundo</taxon>
    </lineage>
</organism>
<protein>
    <submittedName>
        <fullName evidence="1">Uncharacterized protein</fullName>
    </submittedName>
</protein>